<evidence type="ECO:0000313" key="2">
    <source>
        <dbReference type="Proteomes" id="UP000005512"/>
    </source>
</evidence>
<gene>
    <name evidence="1" type="ORF">PROVRUST_06526</name>
</gene>
<name>D1P2U6_9GAMM</name>
<accession>D1P2U6</accession>
<organism evidence="1 2">
    <name type="scientific">Providencia rustigianii DSM 4541</name>
    <dbReference type="NCBI Taxonomy" id="500637"/>
    <lineage>
        <taxon>Bacteria</taxon>
        <taxon>Pseudomonadati</taxon>
        <taxon>Pseudomonadota</taxon>
        <taxon>Gammaproteobacteria</taxon>
        <taxon>Enterobacterales</taxon>
        <taxon>Morganellaceae</taxon>
        <taxon>Providencia</taxon>
    </lineage>
</organism>
<dbReference type="AlphaFoldDB" id="D1P2U6"/>
<comment type="caution">
    <text evidence="1">The sequence shown here is derived from an EMBL/GenBank/DDBJ whole genome shotgun (WGS) entry which is preliminary data.</text>
</comment>
<dbReference type="HOGENOM" id="CLU_3294967_0_0_6"/>
<dbReference type="STRING" id="500637.PROVRUST_06526"/>
<sequence length="40" mass="4668">MRKKINNLDDKIIIVMNLSTNEQKNKKIGLKGLLVSYFFV</sequence>
<keyword evidence="2" id="KW-1185">Reference proteome</keyword>
<reference evidence="1" key="1">
    <citation type="submission" date="2009-12" db="EMBL/GenBank/DDBJ databases">
        <authorList>
            <person name="Weinstock G."/>
            <person name="Sodergren E."/>
            <person name="Clifton S."/>
            <person name="Fulton L."/>
            <person name="Fulton B."/>
            <person name="Courtney L."/>
            <person name="Fronick C."/>
            <person name="Harrison M."/>
            <person name="Strong C."/>
            <person name="Farmer C."/>
            <person name="Delahaunty K."/>
            <person name="Markovic C."/>
            <person name="Hall O."/>
            <person name="Minx P."/>
            <person name="Tomlinson C."/>
            <person name="Mitreva M."/>
            <person name="Nelson J."/>
            <person name="Hou S."/>
            <person name="Wollam A."/>
            <person name="Pepin K.H."/>
            <person name="Johnson M."/>
            <person name="Bhonagiri V."/>
            <person name="Nash W.E."/>
            <person name="Warren W."/>
            <person name="Chinwalla A."/>
            <person name="Mardis E.R."/>
            <person name="Wilson R.K."/>
        </authorList>
    </citation>
    <scope>NUCLEOTIDE SEQUENCE [LARGE SCALE GENOMIC DNA]</scope>
    <source>
        <strain evidence="1">DSM 4541</strain>
    </source>
</reference>
<dbReference type="Proteomes" id="UP000005512">
    <property type="component" value="Unassembled WGS sequence"/>
</dbReference>
<evidence type="ECO:0000313" key="1">
    <source>
        <dbReference type="EMBL" id="EFB72451.1"/>
    </source>
</evidence>
<protein>
    <submittedName>
        <fullName evidence="1">Uncharacterized protein</fullName>
    </submittedName>
</protein>
<dbReference type="EMBL" id="ABXV02000023">
    <property type="protein sequence ID" value="EFB72451.1"/>
    <property type="molecule type" value="Genomic_DNA"/>
</dbReference>
<proteinExistence type="predicted"/>